<dbReference type="GO" id="GO:0005524">
    <property type="term" value="F:ATP binding"/>
    <property type="evidence" value="ECO:0007669"/>
    <property type="project" value="UniProtKB-KW"/>
</dbReference>
<dbReference type="OrthoDB" id="9766552at2"/>
<dbReference type="InterPro" id="IPR007835">
    <property type="entry name" value="MOFRL"/>
</dbReference>
<reference evidence="7 8" key="1">
    <citation type="submission" date="2014-07" db="EMBL/GenBank/DDBJ databases">
        <authorList>
            <person name="Urmite Genomes Urmite Genomes"/>
        </authorList>
    </citation>
    <scope>NUCLEOTIDE SEQUENCE [LARGE SCALE GENOMIC DNA]</scope>
    <source>
        <strain evidence="7 8">20_BN</strain>
    </source>
</reference>
<dbReference type="Gene3D" id="3.40.1480.10">
    <property type="entry name" value="MOFRL domain"/>
    <property type="match status" value="1"/>
</dbReference>
<dbReference type="GO" id="GO:0005737">
    <property type="term" value="C:cytoplasm"/>
    <property type="evidence" value="ECO:0007669"/>
    <property type="project" value="TreeGrafter"/>
</dbReference>
<accession>A0A078LSW8</accession>
<dbReference type="Pfam" id="PF05161">
    <property type="entry name" value="MOFRL"/>
    <property type="match status" value="1"/>
</dbReference>
<gene>
    <name evidence="7" type="ORF">BN1079_01598</name>
</gene>
<protein>
    <submittedName>
        <fullName evidence="7">Hydroxypyruvate reductase</fullName>
    </submittedName>
</protein>
<keyword evidence="3" id="KW-0418">Kinase</keyword>
<dbReference type="EMBL" id="CCSF01000001">
    <property type="protein sequence ID" value="CDZ94284.1"/>
    <property type="molecule type" value="Genomic_DNA"/>
</dbReference>
<dbReference type="FunFam" id="3.40.50.10180:FF:000001">
    <property type="entry name" value="Glycerate kinase"/>
    <property type="match status" value="1"/>
</dbReference>
<keyword evidence="1" id="KW-0808">Transferase</keyword>
<dbReference type="RefSeq" id="WP_037023480.1">
    <property type="nucleotide sequence ID" value="NZ_CCSF01000001.1"/>
</dbReference>
<evidence type="ECO:0000256" key="4">
    <source>
        <dbReference type="ARBA" id="ARBA00022840"/>
    </source>
</evidence>
<dbReference type="InterPro" id="IPR038614">
    <property type="entry name" value="GK_N_sf"/>
</dbReference>
<feature type="domain" description="MOFRL-associated" evidence="6">
    <location>
        <begin position="9"/>
        <end position="229"/>
    </location>
</feature>
<evidence type="ECO:0000313" key="8">
    <source>
        <dbReference type="Proteomes" id="UP000053902"/>
    </source>
</evidence>
<proteinExistence type="predicted"/>
<evidence type="ECO:0000259" key="5">
    <source>
        <dbReference type="Pfam" id="PF05161"/>
    </source>
</evidence>
<dbReference type="InterPro" id="IPR025286">
    <property type="entry name" value="MOFRL_assoc_dom"/>
</dbReference>
<keyword evidence="8" id="KW-1185">Reference proteome</keyword>
<keyword evidence="4" id="KW-0067">ATP-binding</keyword>
<dbReference type="STRING" id="1499686.BN1079_01598"/>
<dbReference type="AlphaFoldDB" id="A0A078LSW8"/>
<evidence type="ECO:0000256" key="1">
    <source>
        <dbReference type="ARBA" id="ARBA00022679"/>
    </source>
</evidence>
<keyword evidence="7" id="KW-0670">Pyruvate</keyword>
<dbReference type="InterPro" id="IPR037035">
    <property type="entry name" value="GK-like_C_sf"/>
</dbReference>
<dbReference type="PANTHER" id="PTHR12227:SF0">
    <property type="entry name" value="GLYCERATE KINASE"/>
    <property type="match status" value="1"/>
</dbReference>
<dbReference type="HOGENOM" id="CLU_032279_1_1_6"/>
<organism evidence="7 8">
    <name type="scientific">Pseudomonas saudiphocaensis</name>
    <dbReference type="NCBI Taxonomy" id="1499686"/>
    <lineage>
        <taxon>Bacteria</taxon>
        <taxon>Pseudomonadati</taxon>
        <taxon>Pseudomonadota</taxon>
        <taxon>Gammaproteobacteria</taxon>
        <taxon>Pseudomonadales</taxon>
        <taxon>Pseudomonadaceae</taxon>
        <taxon>Pseudomonas</taxon>
    </lineage>
</organism>
<dbReference type="GO" id="GO:0008887">
    <property type="term" value="F:glycerate kinase activity"/>
    <property type="evidence" value="ECO:0007669"/>
    <property type="project" value="InterPro"/>
</dbReference>
<sequence>MNRDPQALLRELFSAAIDAAHPRQVLADHLPADRTGRAIVIGAGKAAAAMAEAIEAAWEGEISGLVVTRYGHGADCRKIEVVEAAHPVPDDAGERVARRVLEMVSNLNESDRVIFLLSGGGSSLLALPAEGISLADKQAINKALLRSGAHIGEMNCVRKHLSAIKGGRLAKACWPASVYTYAISDVPGDEATVIASGPTVADPTTSAQALEILTRYNIEIPANVRAWLEDPRSETVKADDPCLSRSHFQLIAKPQQSLEAAAVKARAAGFSPLILGDLEGEAREVAKVHAGIARQIAQHGQPLAAPCVILSGGETTVTVRGDGRGGRNAEFLLSLTESLKGLPGVYALAGDTDGIDGSEDNAGALMTPDSYARAEALGLSAAGELANNNGYGYFQALDALLMTGPTRTNVNDFRAILVLPPA</sequence>
<dbReference type="FunFam" id="3.40.1480.10:FF:000002">
    <property type="entry name" value="Glycerate kinase"/>
    <property type="match status" value="1"/>
</dbReference>
<dbReference type="eggNOG" id="COG2379">
    <property type="taxonomic scope" value="Bacteria"/>
</dbReference>
<dbReference type="SUPFAM" id="SSF82544">
    <property type="entry name" value="GckA/TtuD-like"/>
    <property type="match status" value="1"/>
</dbReference>
<dbReference type="Gene3D" id="3.40.50.10180">
    <property type="entry name" value="Glycerate kinase, MOFRL-like N-terminal domain"/>
    <property type="match status" value="1"/>
</dbReference>
<dbReference type="Pfam" id="PF13660">
    <property type="entry name" value="DUF4147"/>
    <property type="match status" value="1"/>
</dbReference>
<keyword evidence="2" id="KW-0547">Nucleotide-binding</keyword>
<dbReference type="Proteomes" id="UP000053902">
    <property type="component" value="Unassembled WGS sequence"/>
</dbReference>
<evidence type="ECO:0000259" key="6">
    <source>
        <dbReference type="Pfam" id="PF13660"/>
    </source>
</evidence>
<name>A0A078LSW8_9PSED</name>
<dbReference type="PANTHER" id="PTHR12227">
    <property type="entry name" value="GLYCERATE KINASE"/>
    <property type="match status" value="1"/>
</dbReference>
<evidence type="ECO:0000256" key="3">
    <source>
        <dbReference type="ARBA" id="ARBA00022777"/>
    </source>
</evidence>
<dbReference type="InterPro" id="IPR039760">
    <property type="entry name" value="MOFRL_protein"/>
</dbReference>
<feature type="domain" description="MOFRL" evidence="5">
    <location>
        <begin position="307"/>
        <end position="412"/>
    </location>
</feature>
<evidence type="ECO:0000256" key="2">
    <source>
        <dbReference type="ARBA" id="ARBA00022741"/>
    </source>
</evidence>
<evidence type="ECO:0000313" key="7">
    <source>
        <dbReference type="EMBL" id="CDZ94284.1"/>
    </source>
</evidence>